<dbReference type="AlphaFoldDB" id="A0A7J9MSS4"/>
<evidence type="ECO:0000313" key="1">
    <source>
        <dbReference type="EMBL" id="MBA0874195.1"/>
    </source>
</evidence>
<protein>
    <submittedName>
        <fullName evidence="1">Uncharacterized protein</fullName>
    </submittedName>
</protein>
<gene>
    <name evidence="1" type="ORF">Goshw_013253</name>
</gene>
<sequence>MKTRDTHIASSTRRLSHHFGRRVVIISVTSEWVRTHRVRSIC</sequence>
<dbReference type="EMBL" id="JABFAF010000013">
    <property type="protein sequence ID" value="MBA0874195.1"/>
    <property type="molecule type" value="Genomic_DNA"/>
</dbReference>
<organism evidence="1 2">
    <name type="scientific">Gossypium schwendimanii</name>
    <name type="common">Cotton</name>
    <dbReference type="NCBI Taxonomy" id="34291"/>
    <lineage>
        <taxon>Eukaryota</taxon>
        <taxon>Viridiplantae</taxon>
        <taxon>Streptophyta</taxon>
        <taxon>Embryophyta</taxon>
        <taxon>Tracheophyta</taxon>
        <taxon>Spermatophyta</taxon>
        <taxon>Magnoliopsida</taxon>
        <taxon>eudicotyledons</taxon>
        <taxon>Gunneridae</taxon>
        <taxon>Pentapetalae</taxon>
        <taxon>rosids</taxon>
        <taxon>malvids</taxon>
        <taxon>Malvales</taxon>
        <taxon>Malvaceae</taxon>
        <taxon>Malvoideae</taxon>
        <taxon>Gossypium</taxon>
    </lineage>
</organism>
<dbReference type="Proteomes" id="UP000593576">
    <property type="component" value="Unassembled WGS sequence"/>
</dbReference>
<accession>A0A7J9MSS4</accession>
<reference evidence="1 2" key="1">
    <citation type="journal article" date="2019" name="Genome Biol. Evol.">
        <title>Insights into the evolution of the New World diploid cottons (Gossypium, subgenus Houzingenia) based on genome sequencing.</title>
        <authorList>
            <person name="Grover C.E."/>
            <person name="Arick M.A. 2nd"/>
            <person name="Thrash A."/>
            <person name="Conover J.L."/>
            <person name="Sanders W.S."/>
            <person name="Peterson D.G."/>
            <person name="Frelichowski J.E."/>
            <person name="Scheffler J.A."/>
            <person name="Scheffler B.E."/>
            <person name="Wendel J.F."/>
        </authorList>
    </citation>
    <scope>NUCLEOTIDE SEQUENCE [LARGE SCALE GENOMIC DNA]</scope>
    <source>
        <strain evidence="1">1</strain>
        <tissue evidence="1">Leaf</tissue>
    </source>
</reference>
<evidence type="ECO:0000313" key="2">
    <source>
        <dbReference type="Proteomes" id="UP000593576"/>
    </source>
</evidence>
<proteinExistence type="predicted"/>
<comment type="caution">
    <text evidence="1">The sequence shown here is derived from an EMBL/GenBank/DDBJ whole genome shotgun (WGS) entry which is preliminary data.</text>
</comment>
<name>A0A7J9MSS4_GOSSC</name>
<keyword evidence="2" id="KW-1185">Reference proteome</keyword>